<dbReference type="EMBL" id="BMAO01032487">
    <property type="protein sequence ID" value="GFQ82547.1"/>
    <property type="molecule type" value="Genomic_DNA"/>
</dbReference>
<dbReference type="AlphaFoldDB" id="A0A8X6HW71"/>
<evidence type="ECO:0000256" key="1">
    <source>
        <dbReference type="SAM" id="MobiDB-lite"/>
    </source>
</evidence>
<feature type="compositionally biased region" description="Polar residues" evidence="1">
    <location>
        <begin position="46"/>
        <end position="57"/>
    </location>
</feature>
<organism evidence="2 3">
    <name type="scientific">Trichonephila clavata</name>
    <name type="common">Joro spider</name>
    <name type="synonym">Nephila clavata</name>
    <dbReference type="NCBI Taxonomy" id="2740835"/>
    <lineage>
        <taxon>Eukaryota</taxon>
        <taxon>Metazoa</taxon>
        <taxon>Ecdysozoa</taxon>
        <taxon>Arthropoda</taxon>
        <taxon>Chelicerata</taxon>
        <taxon>Arachnida</taxon>
        <taxon>Araneae</taxon>
        <taxon>Araneomorphae</taxon>
        <taxon>Entelegynae</taxon>
        <taxon>Araneoidea</taxon>
        <taxon>Nephilidae</taxon>
        <taxon>Trichonephila</taxon>
    </lineage>
</organism>
<feature type="region of interest" description="Disordered" evidence="1">
    <location>
        <begin position="30"/>
        <end position="57"/>
    </location>
</feature>
<dbReference type="Proteomes" id="UP000887116">
    <property type="component" value="Unassembled WGS sequence"/>
</dbReference>
<evidence type="ECO:0000313" key="2">
    <source>
        <dbReference type="EMBL" id="GFQ82547.1"/>
    </source>
</evidence>
<evidence type="ECO:0000313" key="3">
    <source>
        <dbReference type="Proteomes" id="UP000887116"/>
    </source>
</evidence>
<name>A0A8X6HW71_TRICU</name>
<gene>
    <name evidence="2" type="ORF">TNCT_239301</name>
</gene>
<keyword evidence="3" id="KW-1185">Reference proteome</keyword>
<feature type="non-terminal residue" evidence="2">
    <location>
        <position position="1"/>
    </location>
</feature>
<sequence length="86" mass="9686">CSNTNGVQSIVANQYVIDTRNAGIQPEVRLPEIRPQRPNRQRPPAIQSQPRNNSPVYSQIYQHNDNNHAIIEEVVEDNCCACCVIS</sequence>
<comment type="caution">
    <text evidence="2">The sequence shown here is derived from an EMBL/GenBank/DDBJ whole genome shotgun (WGS) entry which is preliminary data.</text>
</comment>
<reference evidence="2" key="1">
    <citation type="submission" date="2020-07" db="EMBL/GenBank/DDBJ databases">
        <title>Multicomponent nature underlies the extraordinary mechanical properties of spider dragline silk.</title>
        <authorList>
            <person name="Kono N."/>
            <person name="Nakamura H."/>
            <person name="Mori M."/>
            <person name="Yoshida Y."/>
            <person name="Ohtoshi R."/>
            <person name="Malay A.D."/>
            <person name="Moran D.A.P."/>
            <person name="Tomita M."/>
            <person name="Numata K."/>
            <person name="Arakawa K."/>
        </authorList>
    </citation>
    <scope>NUCLEOTIDE SEQUENCE</scope>
</reference>
<accession>A0A8X6HW71</accession>
<proteinExistence type="predicted"/>
<protein>
    <submittedName>
        <fullName evidence="2">Uncharacterized protein</fullName>
    </submittedName>
</protein>